<evidence type="ECO:0000256" key="7">
    <source>
        <dbReference type="ARBA" id="ARBA00023098"/>
    </source>
</evidence>
<keyword evidence="11" id="KW-0496">Mitochondrion</keyword>
<keyword evidence="4 11" id="KW-0444">Lipid biosynthesis</keyword>
<comment type="catalytic activity">
    <reaction evidence="10 11">
        <text>a CDP-1,2-diacyl-sn-glycerol + sn-glycerol 3-phosphate = a 1,2-diacyl-sn-glycero-3-phospho-(1'-sn-glycero-3'-phosphate) + CMP + H(+)</text>
        <dbReference type="Rhea" id="RHEA:12593"/>
        <dbReference type="ChEBI" id="CHEBI:15378"/>
        <dbReference type="ChEBI" id="CHEBI:57597"/>
        <dbReference type="ChEBI" id="CHEBI:58332"/>
        <dbReference type="ChEBI" id="CHEBI:60110"/>
        <dbReference type="ChEBI" id="CHEBI:60377"/>
        <dbReference type="EC" id="2.7.8.5"/>
    </reaction>
</comment>
<keyword evidence="5 11" id="KW-0808">Transferase</keyword>
<keyword evidence="11" id="KW-0547">Nucleotide-binding</keyword>
<accession>A0AA38M0R8</accession>
<keyword evidence="9 11" id="KW-1208">Phospholipid metabolism</keyword>
<comment type="function">
    <text evidence="1 11">Functions in the biosynthesis of the anionic phospholipids phosphatidylglycerol and cardiolipin.</text>
</comment>
<proteinExistence type="inferred from homology"/>
<keyword evidence="6" id="KW-0677">Repeat</keyword>
<dbReference type="GO" id="GO:0032049">
    <property type="term" value="P:cardiolipin biosynthetic process"/>
    <property type="evidence" value="ECO:0007669"/>
    <property type="project" value="InterPro"/>
</dbReference>
<dbReference type="SUPFAM" id="SSF56024">
    <property type="entry name" value="Phospholipase D/nuclease"/>
    <property type="match status" value="1"/>
</dbReference>
<dbReference type="Pfam" id="PF13091">
    <property type="entry name" value="PLDc_2"/>
    <property type="match status" value="1"/>
</dbReference>
<dbReference type="GO" id="GO:0005524">
    <property type="term" value="F:ATP binding"/>
    <property type="evidence" value="ECO:0007669"/>
    <property type="project" value="UniProtKB-KW"/>
</dbReference>
<evidence type="ECO:0000313" key="13">
    <source>
        <dbReference type="EMBL" id="KAJ3619185.1"/>
    </source>
</evidence>
<sequence>MNLREVVTKVLGSMKSPGPCIPLSSKKIRFLYQPCQFFETLRKGIQNSKRRITLASLYLGDGPMETILVTDLCNAARRGIKINVLLDFFRGTRGLVNSASLLAPLTAFQKVNVRFFRTPEMSTTLMKLLPFRVNEVIGLQHMKIYSFDDDLLLTGANLSQSYFTARKDRYILFVKHPQLNNFYTELVELVMSISFRLSIARCGFLSTVPGKYFLRAATYYRHGNYTAGLVKWELLPPQGSLGGSSVLSLHIHYFVIHQKSLEHSLESCKDSDSVALPLLQTKALGISQDYEALTTMFSLLSPYSSVVLSTAYFNLPEELQTLLIRSPACTAVVTAAPQANSFHESGGLSSWIPLIYSSLLKGFYQKTLTSCGRVKLYEYFAEKTTFHCKVLQNSAFLLLVNIPAKGFWAELGSGNPIAISFIGSSNYGHRSIHRDLEAQLLMITKNPKLQRSLKKVPFFPVRVRGFVSVNCFYCAGEKTPFPKYHASR</sequence>
<dbReference type="InterPro" id="IPR016270">
    <property type="entry name" value="PGS1"/>
</dbReference>
<dbReference type="GO" id="GO:0005739">
    <property type="term" value="C:mitochondrion"/>
    <property type="evidence" value="ECO:0007669"/>
    <property type="project" value="UniProtKB-SubCell"/>
</dbReference>
<dbReference type="Proteomes" id="UP001168821">
    <property type="component" value="Unassembled WGS sequence"/>
</dbReference>
<keyword evidence="7 11" id="KW-0443">Lipid metabolism</keyword>
<dbReference type="CDD" id="cd09135">
    <property type="entry name" value="PLDc_PGS1_euk_1"/>
    <property type="match status" value="1"/>
</dbReference>
<dbReference type="AlphaFoldDB" id="A0AA38M0R8"/>
<dbReference type="PANTHER" id="PTHR12586:SF1">
    <property type="entry name" value="CDP-DIACYLGLYCEROL--GLYCEROL-3-PHOSPHATE 3-PHOSPHATIDYLTRANSFERASE, MITOCHONDRIAL"/>
    <property type="match status" value="1"/>
</dbReference>
<evidence type="ECO:0000313" key="14">
    <source>
        <dbReference type="Proteomes" id="UP001168821"/>
    </source>
</evidence>
<dbReference type="PANTHER" id="PTHR12586">
    <property type="entry name" value="CDP-DIACYLGLYCEROL--SERINE O-PHOSPHATIDYLTRANSFERASE"/>
    <property type="match status" value="1"/>
</dbReference>
<gene>
    <name evidence="13" type="ORF">Zmor_008734</name>
</gene>
<dbReference type="InterPro" id="IPR001736">
    <property type="entry name" value="PLipase_D/transphosphatidylase"/>
</dbReference>
<evidence type="ECO:0000256" key="11">
    <source>
        <dbReference type="RuleBase" id="RU365024"/>
    </source>
</evidence>
<keyword evidence="14" id="KW-1185">Reference proteome</keyword>
<feature type="domain" description="PLD phosphodiesterase" evidence="12">
    <location>
        <begin position="136"/>
        <end position="162"/>
    </location>
</feature>
<evidence type="ECO:0000256" key="1">
    <source>
        <dbReference type="ARBA" id="ARBA00003537"/>
    </source>
</evidence>
<evidence type="ECO:0000256" key="8">
    <source>
        <dbReference type="ARBA" id="ARBA00023209"/>
    </source>
</evidence>
<evidence type="ECO:0000256" key="9">
    <source>
        <dbReference type="ARBA" id="ARBA00023264"/>
    </source>
</evidence>
<evidence type="ECO:0000256" key="6">
    <source>
        <dbReference type="ARBA" id="ARBA00022737"/>
    </source>
</evidence>
<evidence type="ECO:0000256" key="3">
    <source>
        <dbReference type="ARBA" id="ARBA00010682"/>
    </source>
</evidence>
<evidence type="ECO:0000256" key="5">
    <source>
        <dbReference type="ARBA" id="ARBA00022679"/>
    </source>
</evidence>
<comment type="caution">
    <text evidence="13">The sequence shown here is derived from an EMBL/GenBank/DDBJ whole genome shotgun (WGS) entry which is preliminary data.</text>
</comment>
<dbReference type="EC" id="2.7.8.5" evidence="11"/>
<dbReference type="Gene3D" id="3.30.870.10">
    <property type="entry name" value="Endonuclease Chain A"/>
    <property type="match status" value="2"/>
</dbReference>
<dbReference type="InterPro" id="IPR025202">
    <property type="entry name" value="PLD-like_dom"/>
</dbReference>
<keyword evidence="8 11" id="KW-0594">Phospholipid biosynthesis</keyword>
<dbReference type="CDD" id="cd09137">
    <property type="entry name" value="PLDc_PGS1_euk_2"/>
    <property type="match status" value="1"/>
</dbReference>
<name>A0AA38M0R8_9CUCU</name>
<comment type="subcellular location">
    <subcellularLocation>
        <location evidence="11">Mitochondrion</location>
    </subcellularLocation>
</comment>
<dbReference type="PROSITE" id="PS50035">
    <property type="entry name" value="PLD"/>
    <property type="match status" value="1"/>
</dbReference>
<comment type="pathway">
    <text evidence="2 11">Phospholipid metabolism; phosphatidylglycerol biosynthesis; phosphatidylglycerol from CDP-diacylglycerol: step 1/2.</text>
</comment>
<evidence type="ECO:0000256" key="4">
    <source>
        <dbReference type="ARBA" id="ARBA00022516"/>
    </source>
</evidence>
<evidence type="ECO:0000256" key="10">
    <source>
        <dbReference type="ARBA" id="ARBA00048586"/>
    </source>
</evidence>
<dbReference type="GO" id="GO:0008444">
    <property type="term" value="F:CDP-diacylglycerol-glycerol-3-phosphate 3-phosphatidyltransferase activity"/>
    <property type="evidence" value="ECO:0007669"/>
    <property type="project" value="UniProtKB-EC"/>
</dbReference>
<comment type="similarity">
    <text evidence="3 11">Belongs to the CDP-alcohol phosphatidyltransferase class-II family.</text>
</comment>
<evidence type="ECO:0000259" key="12">
    <source>
        <dbReference type="PROSITE" id="PS50035"/>
    </source>
</evidence>
<reference evidence="13" key="1">
    <citation type="journal article" date="2023" name="G3 (Bethesda)">
        <title>Whole genome assemblies of Zophobas morio and Tenebrio molitor.</title>
        <authorList>
            <person name="Kaur S."/>
            <person name="Stinson S.A."/>
            <person name="diCenzo G.C."/>
        </authorList>
    </citation>
    <scope>NUCLEOTIDE SEQUENCE</scope>
    <source>
        <strain evidence="13">QUZm001</strain>
    </source>
</reference>
<keyword evidence="11" id="KW-0067">ATP-binding</keyword>
<protein>
    <recommendedName>
        <fullName evidence="11">CDP-diacylglycerol--glycerol-3-phosphate 3-phosphatidyltransferase</fullName>
        <ecNumber evidence="11">2.7.8.5</ecNumber>
    </recommendedName>
</protein>
<dbReference type="EMBL" id="JALNTZ010002241">
    <property type="protein sequence ID" value="KAJ3619185.1"/>
    <property type="molecule type" value="Genomic_DNA"/>
</dbReference>
<evidence type="ECO:0000256" key="2">
    <source>
        <dbReference type="ARBA" id="ARBA00005042"/>
    </source>
</evidence>
<organism evidence="13 14">
    <name type="scientific">Zophobas morio</name>
    <dbReference type="NCBI Taxonomy" id="2755281"/>
    <lineage>
        <taxon>Eukaryota</taxon>
        <taxon>Metazoa</taxon>
        <taxon>Ecdysozoa</taxon>
        <taxon>Arthropoda</taxon>
        <taxon>Hexapoda</taxon>
        <taxon>Insecta</taxon>
        <taxon>Pterygota</taxon>
        <taxon>Neoptera</taxon>
        <taxon>Endopterygota</taxon>
        <taxon>Coleoptera</taxon>
        <taxon>Polyphaga</taxon>
        <taxon>Cucujiformia</taxon>
        <taxon>Tenebrionidae</taxon>
        <taxon>Zophobas</taxon>
    </lineage>
</organism>